<evidence type="ECO:0000256" key="2">
    <source>
        <dbReference type="ARBA" id="ARBA00022723"/>
    </source>
</evidence>
<organism evidence="4 5">
    <name type="scientific">Chryseobacterium salviniae</name>
    <dbReference type="NCBI Taxonomy" id="3101750"/>
    <lineage>
        <taxon>Bacteria</taxon>
        <taxon>Pseudomonadati</taxon>
        <taxon>Bacteroidota</taxon>
        <taxon>Flavobacteriia</taxon>
        <taxon>Flavobacteriales</taxon>
        <taxon>Weeksellaceae</taxon>
        <taxon>Chryseobacterium group</taxon>
        <taxon>Chryseobacterium</taxon>
    </lineage>
</organism>
<dbReference type="Pfam" id="PF05163">
    <property type="entry name" value="DinB"/>
    <property type="match status" value="1"/>
</dbReference>
<keyword evidence="5" id="KW-1185">Reference proteome</keyword>
<name>A0ABU6HSJ9_9FLAO</name>
<protein>
    <submittedName>
        <fullName evidence="4">DinB family protein</fullName>
    </submittedName>
</protein>
<dbReference type="InterPro" id="IPR034660">
    <property type="entry name" value="DinB/YfiT-like"/>
</dbReference>
<sequence length="170" mass="19562">MMKQALLGEFLHEAENTRNLLKAIPDNALPYRPQPHLWSVAELASHIAEVYNWYEVTFNQDALDMSEYKYDKGDISKAENILAKFEENVQNAKSAIEKSDENAYMNEWKMTMGGSEPIFPPMPKVQVIRGFLYNHLYHHRGELVSHLRATGNKVPSLYGPNYEESQMTTP</sequence>
<dbReference type="Gene3D" id="1.20.120.450">
    <property type="entry name" value="dinb family like domain"/>
    <property type="match status" value="1"/>
</dbReference>
<evidence type="ECO:0000256" key="1">
    <source>
        <dbReference type="ARBA" id="ARBA00008635"/>
    </source>
</evidence>
<keyword evidence="3" id="KW-0175">Coiled coil</keyword>
<comment type="similarity">
    <text evidence="1">Belongs to the DinB family.</text>
</comment>
<reference evidence="4 5" key="1">
    <citation type="submission" date="2024-01" db="EMBL/GenBank/DDBJ databases">
        <title>Chryseobacterium sp. T9W2-O.</title>
        <authorList>
            <person name="Maltman C."/>
        </authorList>
    </citation>
    <scope>NUCLEOTIDE SEQUENCE [LARGE SCALE GENOMIC DNA]</scope>
    <source>
        <strain evidence="4 5">T9W2-O</strain>
    </source>
</reference>
<dbReference type="SUPFAM" id="SSF109854">
    <property type="entry name" value="DinB/YfiT-like putative metalloenzymes"/>
    <property type="match status" value="1"/>
</dbReference>
<accession>A0ABU6HSJ9</accession>
<dbReference type="EMBL" id="JAYLAA010000037">
    <property type="protein sequence ID" value="MEC3876039.1"/>
    <property type="molecule type" value="Genomic_DNA"/>
</dbReference>
<dbReference type="RefSeq" id="WP_326320833.1">
    <property type="nucleotide sequence ID" value="NZ_JAYLAA010000037.1"/>
</dbReference>
<feature type="coiled-coil region" evidence="3">
    <location>
        <begin position="75"/>
        <end position="102"/>
    </location>
</feature>
<proteinExistence type="inferred from homology"/>
<evidence type="ECO:0000313" key="5">
    <source>
        <dbReference type="Proteomes" id="UP001348397"/>
    </source>
</evidence>
<evidence type="ECO:0000313" key="4">
    <source>
        <dbReference type="EMBL" id="MEC3876039.1"/>
    </source>
</evidence>
<dbReference type="InterPro" id="IPR007837">
    <property type="entry name" value="DinB"/>
</dbReference>
<gene>
    <name evidence="4" type="ORF">SOP96_09980</name>
</gene>
<comment type="caution">
    <text evidence="4">The sequence shown here is derived from an EMBL/GenBank/DDBJ whole genome shotgun (WGS) entry which is preliminary data.</text>
</comment>
<evidence type="ECO:0000256" key="3">
    <source>
        <dbReference type="SAM" id="Coils"/>
    </source>
</evidence>
<keyword evidence="2" id="KW-0479">Metal-binding</keyword>
<dbReference type="Proteomes" id="UP001348397">
    <property type="component" value="Unassembled WGS sequence"/>
</dbReference>